<dbReference type="PROSITE" id="PS50977">
    <property type="entry name" value="HTH_TETR_2"/>
    <property type="match status" value="1"/>
</dbReference>
<evidence type="ECO:0000313" key="5">
    <source>
        <dbReference type="EMBL" id="NEY72723.1"/>
    </source>
</evidence>
<dbReference type="Gene3D" id="1.10.357.10">
    <property type="entry name" value="Tetracycline Repressor, domain 2"/>
    <property type="match status" value="1"/>
</dbReference>
<evidence type="ECO:0000256" key="1">
    <source>
        <dbReference type="ARBA" id="ARBA00022491"/>
    </source>
</evidence>
<protein>
    <submittedName>
        <fullName evidence="5">TetR/AcrR family transcriptional regulator</fullName>
    </submittedName>
</protein>
<proteinExistence type="predicted"/>
<dbReference type="GO" id="GO:0003677">
    <property type="term" value="F:DNA binding"/>
    <property type="evidence" value="ECO:0007669"/>
    <property type="project" value="UniProtKB-UniRule"/>
</dbReference>
<evidence type="ECO:0000313" key="6">
    <source>
        <dbReference type="Proteomes" id="UP000481043"/>
    </source>
</evidence>
<dbReference type="Pfam" id="PF00440">
    <property type="entry name" value="TetR_N"/>
    <property type="match status" value="1"/>
</dbReference>
<dbReference type="InterPro" id="IPR009057">
    <property type="entry name" value="Homeodomain-like_sf"/>
</dbReference>
<keyword evidence="2 3" id="KW-0238">DNA-binding</keyword>
<dbReference type="InterPro" id="IPR050624">
    <property type="entry name" value="HTH-type_Tx_Regulator"/>
</dbReference>
<sequence length="303" mass="35521">MNRKNQIIEVATKLFAEKGYHATTMQEMANALNIAKGSLYAEFKSKEELLSFITEQNQAQMFEMVFLVEADPSLTVEEKLIKQIYVQFDSFLKHKDFIKMQMTDPAFQINKENIHQMKYSMRQRVISWQYRSLLRTYGDEIKPYIWELVLVFNGLIKEFMTLLIFEDVKYDLLEASKFISKRLTGTVQDLLYHNELPTLFKAEEMEQVFHVKNSSQHISFDEKIKEVLDSLEVNIEGQALQQKEKVHLLEGISVIREEITRSDIRVSIVRGIILYIAETLDGESSVLNRLQQYIDLKVSIEKE</sequence>
<evidence type="ECO:0000259" key="4">
    <source>
        <dbReference type="PROSITE" id="PS50977"/>
    </source>
</evidence>
<gene>
    <name evidence="5" type="ORF">G4D63_13380</name>
</gene>
<name>A0A6M0Q8W6_9BACI</name>
<dbReference type="PANTHER" id="PTHR43479:SF22">
    <property type="entry name" value="TRANSCRIPTIONAL REGULATOR, TETR FAMILY"/>
    <property type="match status" value="1"/>
</dbReference>
<dbReference type="EMBL" id="JAAIWM010000004">
    <property type="protein sequence ID" value="NEY72723.1"/>
    <property type="molecule type" value="Genomic_DNA"/>
</dbReference>
<comment type="caution">
    <text evidence="5">The sequence shown here is derived from an EMBL/GenBank/DDBJ whole genome shotgun (WGS) entry which is preliminary data.</text>
</comment>
<evidence type="ECO:0000256" key="2">
    <source>
        <dbReference type="ARBA" id="ARBA00023125"/>
    </source>
</evidence>
<keyword evidence="1" id="KW-0678">Repressor</keyword>
<dbReference type="Proteomes" id="UP000481043">
    <property type="component" value="Unassembled WGS sequence"/>
</dbReference>
<accession>A0A6M0Q8W6</accession>
<keyword evidence="6" id="KW-1185">Reference proteome</keyword>
<reference evidence="5 6" key="1">
    <citation type="submission" date="2020-02" db="EMBL/GenBank/DDBJ databases">
        <title>Bacillus aquiflavi sp. nov., isolated from yellow water of strong flavor Chinese baijiu in Yibin region of China.</title>
        <authorList>
            <person name="Xie J."/>
        </authorList>
    </citation>
    <scope>NUCLEOTIDE SEQUENCE [LARGE SCALE GENOMIC DNA]</scope>
    <source>
        <strain evidence="5 6">SA4</strain>
    </source>
</reference>
<dbReference type="SUPFAM" id="SSF46689">
    <property type="entry name" value="Homeodomain-like"/>
    <property type="match status" value="1"/>
</dbReference>
<dbReference type="PRINTS" id="PR00455">
    <property type="entry name" value="HTHTETR"/>
</dbReference>
<dbReference type="RefSeq" id="WP_163180173.1">
    <property type="nucleotide sequence ID" value="NZ_JAAIWM010000004.1"/>
</dbReference>
<evidence type="ECO:0000256" key="3">
    <source>
        <dbReference type="PROSITE-ProRule" id="PRU00335"/>
    </source>
</evidence>
<dbReference type="InterPro" id="IPR001647">
    <property type="entry name" value="HTH_TetR"/>
</dbReference>
<organism evidence="5 6">
    <name type="scientific">Bacillus mesophilus</name>
    <dbReference type="NCBI Taxonomy" id="1808955"/>
    <lineage>
        <taxon>Bacteria</taxon>
        <taxon>Bacillati</taxon>
        <taxon>Bacillota</taxon>
        <taxon>Bacilli</taxon>
        <taxon>Bacillales</taxon>
        <taxon>Bacillaceae</taxon>
        <taxon>Bacillus</taxon>
    </lineage>
</organism>
<dbReference type="AlphaFoldDB" id="A0A6M0Q8W6"/>
<feature type="domain" description="HTH tetR-type" evidence="4">
    <location>
        <begin position="1"/>
        <end position="61"/>
    </location>
</feature>
<dbReference type="PANTHER" id="PTHR43479">
    <property type="entry name" value="ACREF/ENVCD OPERON REPRESSOR-RELATED"/>
    <property type="match status" value="1"/>
</dbReference>
<feature type="DNA-binding region" description="H-T-H motif" evidence="3">
    <location>
        <begin position="24"/>
        <end position="43"/>
    </location>
</feature>